<keyword evidence="3" id="KW-1185">Reference proteome</keyword>
<dbReference type="SUPFAM" id="SSF89372">
    <property type="entry name" value="Fucose-specific lectin"/>
    <property type="match status" value="1"/>
</dbReference>
<accession>A0A3A8JAF0</accession>
<evidence type="ECO:0000313" key="2">
    <source>
        <dbReference type="EMBL" id="RKG92672.1"/>
    </source>
</evidence>
<reference evidence="3" key="1">
    <citation type="submission" date="2018-09" db="EMBL/GenBank/DDBJ databases">
        <authorList>
            <person name="Livingstone P.G."/>
            <person name="Whitworth D.E."/>
        </authorList>
    </citation>
    <scope>NUCLEOTIDE SEQUENCE [LARGE SCALE GENOMIC DNA]</scope>
    <source>
        <strain evidence="3">CA054A</strain>
    </source>
</reference>
<dbReference type="RefSeq" id="WP_120539495.1">
    <property type="nucleotide sequence ID" value="NZ_RAVZ01000021.1"/>
</dbReference>
<dbReference type="SUPFAM" id="SSF51261">
    <property type="entry name" value="Duplicated hybrid motif"/>
    <property type="match status" value="1"/>
</dbReference>
<dbReference type="OrthoDB" id="5489603at2"/>
<proteinExistence type="predicted"/>
<evidence type="ECO:0000313" key="3">
    <source>
        <dbReference type="Proteomes" id="UP000268094"/>
    </source>
</evidence>
<comment type="caution">
    <text evidence="2">The sequence shown here is derived from an EMBL/GenBank/DDBJ whole genome shotgun (WGS) entry which is preliminary data.</text>
</comment>
<dbReference type="Gene3D" id="2.70.70.10">
    <property type="entry name" value="Glucose Permease (Domain IIA)"/>
    <property type="match status" value="1"/>
</dbReference>
<feature type="chain" id="PRO_5017225594" evidence="1">
    <location>
        <begin position="26"/>
        <end position="635"/>
    </location>
</feature>
<organism evidence="2 3">
    <name type="scientific">Corallococcus terminator</name>
    <dbReference type="NCBI Taxonomy" id="2316733"/>
    <lineage>
        <taxon>Bacteria</taxon>
        <taxon>Pseudomonadati</taxon>
        <taxon>Myxococcota</taxon>
        <taxon>Myxococcia</taxon>
        <taxon>Myxococcales</taxon>
        <taxon>Cystobacterineae</taxon>
        <taxon>Myxococcaceae</taxon>
        <taxon>Corallococcus</taxon>
    </lineage>
</organism>
<gene>
    <name evidence="2" type="ORF">D7V88_05260</name>
</gene>
<dbReference type="AlphaFoldDB" id="A0A3A8JAF0"/>
<dbReference type="Proteomes" id="UP000268094">
    <property type="component" value="Unassembled WGS sequence"/>
</dbReference>
<keyword evidence="1" id="KW-0732">Signal</keyword>
<evidence type="ECO:0000256" key="1">
    <source>
        <dbReference type="SAM" id="SignalP"/>
    </source>
</evidence>
<dbReference type="EMBL" id="RAVZ01000021">
    <property type="protein sequence ID" value="RKG92672.1"/>
    <property type="molecule type" value="Genomic_DNA"/>
</dbReference>
<feature type="signal peptide" evidence="1">
    <location>
        <begin position="1"/>
        <end position="25"/>
    </location>
</feature>
<protein>
    <submittedName>
        <fullName evidence="2">M23 family metallopeptidase</fullName>
    </submittedName>
</protein>
<dbReference type="CDD" id="cd12797">
    <property type="entry name" value="M23_peptidase"/>
    <property type="match status" value="1"/>
</dbReference>
<dbReference type="InterPro" id="IPR011055">
    <property type="entry name" value="Dup_hybrid_motif"/>
</dbReference>
<sequence>MPSHLRSAIRLTAVAVATVSVGASAQTYAFPGSSADLPDGSHWWISSDHDGTENRDLNAARFDATVSRFTRVKIPFADYAVNPKNSDWVIYGLPVSAIADGEVVTCWRNAPEGLKPAVHGGDDVPHPGRTSDPLIIPRSGNHLNIRTNDGKVILYAHLQPGSIPEALCPFNATYVADAEDRVGDLPRETMVPAAQRAFVKRGQFIGRVGSSGASSGPHLHVHLKPMLSETTMGVSLPITFSQAWQKDGAVTYDSSLDFVPLRAEALNQFPSAIHPDPLLRRGSITGDAAMEVAMATSGDMVVTATRDISGRLVMGSWRLAGDGTFTKLFGANTTDASTHVSIANPGLGRDVVTAARDADGKLKLTAWRVSSGGSFTRQAEAGGDAISSQMALASMPGGSLGVVSAVRDSAGRLKVSTWETSSSLDAITRRGNGFGEDATHVSLAAVANGRVAGDTGSSFKGVITAVRTPAGKLSVTAWEIGSTGLVYKRGTYLGGDVADVAISSLSFTNVRDLVVVSARLPTGVLRNISFDITTAGQLVRRDDEDASGVSDVQAVRVVGQHLVTPVRDSAGNLRVFTWDVDSDSKVHRTGQELAGDILDGMAVTSTYVGARFVITAVRLASGGDVRLIAWDANLP</sequence>
<name>A0A3A8JAF0_9BACT</name>